<name>A0A7N2RDA7_QUELO</name>
<accession>A0A7N2RDA7</accession>
<sequence>MLEPRAEILTSILDAYTHLGALQWGEAIHGFFIRNLFYRSMEETTHMETSILNMYAYTLLSDCRSLKVTNILDKISGELIQGIVDAGKKVRHTNCGESISRIFGFSFTEGPVHNF</sequence>
<dbReference type="InParanoid" id="A0A7N2RDA7"/>
<dbReference type="Gramene" id="QL11p027046:mrna">
    <property type="protein sequence ID" value="QL11p027046:mrna"/>
    <property type="gene ID" value="QL11p027046"/>
</dbReference>
<dbReference type="EMBL" id="LRBV02000011">
    <property type="status" value="NOT_ANNOTATED_CDS"/>
    <property type="molecule type" value="Genomic_DNA"/>
</dbReference>
<evidence type="ECO:0000313" key="2">
    <source>
        <dbReference type="Proteomes" id="UP000594261"/>
    </source>
</evidence>
<proteinExistence type="predicted"/>
<keyword evidence="2" id="KW-1185">Reference proteome</keyword>
<dbReference type="EnsemblPlants" id="QL11p027046:mrna">
    <property type="protein sequence ID" value="QL11p027046:mrna"/>
    <property type="gene ID" value="QL11p027046"/>
</dbReference>
<reference evidence="1 2" key="1">
    <citation type="journal article" date="2016" name="G3 (Bethesda)">
        <title>First Draft Assembly and Annotation of the Genome of a California Endemic Oak Quercus lobata Nee (Fagaceae).</title>
        <authorList>
            <person name="Sork V.L."/>
            <person name="Fitz-Gibbon S.T."/>
            <person name="Puiu D."/>
            <person name="Crepeau M."/>
            <person name="Gugger P.F."/>
            <person name="Sherman R."/>
            <person name="Stevens K."/>
            <person name="Langley C.H."/>
            <person name="Pellegrini M."/>
            <person name="Salzberg S.L."/>
        </authorList>
    </citation>
    <scope>NUCLEOTIDE SEQUENCE [LARGE SCALE GENOMIC DNA]</scope>
    <source>
        <strain evidence="1 2">cv. SW786</strain>
    </source>
</reference>
<dbReference type="Proteomes" id="UP000594261">
    <property type="component" value="Chromosome 11"/>
</dbReference>
<protein>
    <submittedName>
        <fullName evidence="1">Uncharacterized protein</fullName>
    </submittedName>
</protein>
<organism evidence="1 2">
    <name type="scientific">Quercus lobata</name>
    <name type="common">Valley oak</name>
    <dbReference type="NCBI Taxonomy" id="97700"/>
    <lineage>
        <taxon>Eukaryota</taxon>
        <taxon>Viridiplantae</taxon>
        <taxon>Streptophyta</taxon>
        <taxon>Embryophyta</taxon>
        <taxon>Tracheophyta</taxon>
        <taxon>Spermatophyta</taxon>
        <taxon>Magnoliopsida</taxon>
        <taxon>eudicotyledons</taxon>
        <taxon>Gunneridae</taxon>
        <taxon>Pentapetalae</taxon>
        <taxon>rosids</taxon>
        <taxon>fabids</taxon>
        <taxon>Fagales</taxon>
        <taxon>Fagaceae</taxon>
        <taxon>Quercus</taxon>
    </lineage>
</organism>
<reference evidence="1" key="2">
    <citation type="submission" date="2021-01" db="UniProtKB">
        <authorList>
            <consortium name="EnsemblPlants"/>
        </authorList>
    </citation>
    <scope>IDENTIFICATION</scope>
</reference>
<dbReference type="AlphaFoldDB" id="A0A7N2RDA7"/>
<evidence type="ECO:0000313" key="1">
    <source>
        <dbReference type="EnsemblPlants" id="QL11p027046:mrna"/>
    </source>
</evidence>